<organism evidence="8 9">
    <name type="scientific">Pseudogulbenkiania subflava DSM 22618</name>
    <dbReference type="NCBI Taxonomy" id="1123014"/>
    <lineage>
        <taxon>Bacteria</taxon>
        <taxon>Pseudomonadati</taxon>
        <taxon>Pseudomonadota</taxon>
        <taxon>Betaproteobacteria</taxon>
        <taxon>Neisseriales</taxon>
        <taxon>Chromobacteriaceae</taxon>
        <taxon>Pseudogulbenkiania</taxon>
    </lineage>
</organism>
<dbReference type="GO" id="GO:0005886">
    <property type="term" value="C:plasma membrane"/>
    <property type="evidence" value="ECO:0007669"/>
    <property type="project" value="UniProtKB-UniRule"/>
</dbReference>
<sequence>MMHTFFFRMTATLAALLALWLAWVVAVPVPLPKAPYSIAVGANRTLGQVARALDQDGMIRNRWVMVALMRISGTDRKVKAGLYEFSRPVAMWEVLRRFAQGNPDQASVTAIEGWTFRQFRQALASEPDLQHVTASWSDEQILREIGASEAHPEGLFFPSTYFYVPGSSDLEVYRRAYRTMQQNLESIWLARRPDLPYASPYELLIMASLVEKETSRESDRAQVAAVFLNRLKIGMRLQTDPAVIYGMGASYQGNIGKAGLRRDTPYNTYTRSGLTPTPIALPGRAALDAAAHPADTRALYFVARGDGTTHFSETLDEHNGAVRQFILKKGS</sequence>
<dbReference type="NCBIfam" id="TIGR00247">
    <property type="entry name" value="endolytic transglycosylase MltG"/>
    <property type="match status" value="1"/>
</dbReference>
<evidence type="ECO:0000256" key="6">
    <source>
        <dbReference type="ARBA" id="ARBA00023316"/>
    </source>
</evidence>
<name>A0A1Y6BEM7_9NEIS</name>
<dbReference type="HAMAP" id="MF_02065">
    <property type="entry name" value="MltG"/>
    <property type="match status" value="1"/>
</dbReference>
<comment type="catalytic activity">
    <reaction evidence="7">
        <text>a peptidoglycan chain = a peptidoglycan chain with N-acetyl-1,6-anhydromuramyl-[peptide] at the reducing end + a peptidoglycan chain with N-acetylglucosamine at the non-reducing end.</text>
        <dbReference type="EC" id="4.2.2.29"/>
    </reaction>
</comment>
<reference evidence="9" key="1">
    <citation type="submission" date="2017-04" db="EMBL/GenBank/DDBJ databases">
        <authorList>
            <person name="Varghese N."/>
            <person name="Submissions S."/>
        </authorList>
    </citation>
    <scope>NUCLEOTIDE SEQUENCE [LARGE SCALE GENOMIC DNA]</scope>
    <source>
        <strain evidence="9">DSM 22618</strain>
    </source>
</reference>
<evidence type="ECO:0000313" key="8">
    <source>
        <dbReference type="EMBL" id="SME97591.1"/>
    </source>
</evidence>
<dbReference type="PANTHER" id="PTHR30518">
    <property type="entry name" value="ENDOLYTIC MUREIN TRANSGLYCOSYLASE"/>
    <property type="match status" value="1"/>
</dbReference>
<keyword evidence="2 7" id="KW-0812">Transmembrane</keyword>
<proteinExistence type="inferred from homology"/>
<evidence type="ECO:0000256" key="1">
    <source>
        <dbReference type="ARBA" id="ARBA00022475"/>
    </source>
</evidence>
<keyword evidence="5 7" id="KW-0456">Lyase</keyword>
<keyword evidence="4 7" id="KW-0472">Membrane</keyword>
<dbReference type="InterPro" id="IPR003770">
    <property type="entry name" value="MLTG-like"/>
</dbReference>
<keyword evidence="6 7" id="KW-0961">Cell wall biogenesis/degradation</keyword>
<protein>
    <recommendedName>
        <fullName evidence="7">Endolytic murein transglycosylase</fullName>
        <ecNumber evidence="7">4.2.2.29</ecNumber>
    </recommendedName>
    <alternativeName>
        <fullName evidence="7">Peptidoglycan lytic transglycosylase</fullName>
    </alternativeName>
    <alternativeName>
        <fullName evidence="7">Peptidoglycan polymerization terminase</fullName>
    </alternativeName>
</protein>
<keyword evidence="7" id="KW-0997">Cell inner membrane</keyword>
<dbReference type="PANTHER" id="PTHR30518:SF2">
    <property type="entry name" value="ENDOLYTIC MUREIN TRANSGLYCOSYLASE"/>
    <property type="match status" value="1"/>
</dbReference>
<comment type="similarity">
    <text evidence="7">Belongs to the transglycosylase MltG family.</text>
</comment>
<evidence type="ECO:0000256" key="5">
    <source>
        <dbReference type="ARBA" id="ARBA00023239"/>
    </source>
</evidence>
<dbReference type="RefSeq" id="WP_085274814.1">
    <property type="nucleotide sequence ID" value="NZ_FXAG01000002.1"/>
</dbReference>
<dbReference type="CDD" id="cd08010">
    <property type="entry name" value="MltG_like"/>
    <property type="match status" value="1"/>
</dbReference>
<evidence type="ECO:0000256" key="7">
    <source>
        <dbReference type="HAMAP-Rule" id="MF_02065"/>
    </source>
</evidence>
<keyword evidence="1 7" id="KW-1003">Cell membrane</keyword>
<dbReference type="EC" id="4.2.2.29" evidence="7"/>
<dbReference type="EMBL" id="FXAG01000002">
    <property type="protein sequence ID" value="SME97591.1"/>
    <property type="molecule type" value="Genomic_DNA"/>
</dbReference>
<dbReference type="Gene3D" id="3.30.1490.480">
    <property type="entry name" value="Endolytic murein transglycosylase"/>
    <property type="match status" value="1"/>
</dbReference>
<feature type="site" description="Important for catalytic activity" evidence="7">
    <location>
        <position position="213"/>
    </location>
</feature>
<keyword evidence="9" id="KW-1185">Reference proteome</keyword>
<evidence type="ECO:0000256" key="2">
    <source>
        <dbReference type="ARBA" id="ARBA00022692"/>
    </source>
</evidence>
<dbReference type="STRING" id="1123014.SAMN02745746_00449"/>
<dbReference type="AlphaFoldDB" id="A0A1Y6BEM7"/>
<dbReference type="GO" id="GO:0071555">
    <property type="term" value="P:cell wall organization"/>
    <property type="evidence" value="ECO:0007669"/>
    <property type="project" value="UniProtKB-KW"/>
</dbReference>
<dbReference type="GO" id="GO:0009252">
    <property type="term" value="P:peptidoglycan biosynthetic process"/>
    <property type="evidence" value="ECO:0007669"/>
    <property type="project" value="UniProtKB-UniRule"/>
</dbReference>
<comment type="function">
    <text evidence="7">Functions as a peptidoglycan terminase that cleaves nascent peptidoglycan strands endolytically to terminate their elongation.</text>
</comment>
<evidence type="ECO:0000256" key="3">
    <source>
        <dbReference type="ARBA" id="ARBA00022989"/>
    </source>
</evidence>
<dbReference type="Pfam" id="PF02618">
    <property type="entry name" value="YceG"/>
    <property type="match status" value="1"/>
</dbReference>
<dbReference type="Gene3D" id="3.30.160.60">
    <property type="entry name" value="Classic Zinc Finger"/>
    <property type="match status" value="1"/>
</dbReference>
<evidence type="ECO:0000313" key="9">
    <source>
        <dbReference type="Proteomes" id="UP000192920"/>
    </source>
</evidence>
<dbReference type="Proteomes" id="UP000192920">
    <property type="component" value="Unassembled WGS sequence"/>
</dbReference>
<accession>A0A1Y6BEM7</accession>
<keyword evidence="3 7" id="KW-1133">Transmembrane helix</keyword>
<gene>
    <name evidence="7" type="primary">mltG</name>
    <name evidence="8" type="ORF">SAMN02745746_00449</name>
</gene>
<dbReference type="GO" id="GO:0008932">
    <property type="term" value="F:lytic endotransglycosylase activity"/>
    <property type="evidence" value="ECO:0007669"/>
    <property type="project" value="UniProtKB-UniRule"/>
</dbReference>
<evidence type="ECO:0000256" key="4">
    <source>
        <dbReference type="ARBA" id="ARBA00023136"/>
    </source>
</evidence>